<reference evidence="2 3" key="1">
    <citation type="submission" date="2018-02" db="EMBL/GenBank/DDBJ databases">
        <title>Comparative genomes isolates from brazilian mangrove.</title>
        <authorList>
            <person name="Araujo J.E."/>
            <person name="Taketani R.G."/>
            <person name="Silva M.C.P."/>
            <person name="Loureco M.V."/>
            <person name="Andreote F.D."/>
        </authorList>
    </citation>
    <scope>NUCLEOTIDE SEQUENCE [LARGE SCALE GENOMIC DNA]</scope>
    <source>
        <strain evidence="2 3">NAP PRIS-MGV</strain>
    </source>
</reference>
<proteinExistence type="predicted"/>
<organism evidence="2 3">
    <name type="scientific">Blastopirellula marina</name>
    <dbReference type="NCBI Taxonomy" id="124"/>
    <lineage>
        <taxon>Bacteria</taxon>
        <taxon>Pseudomonadati</taxon>
        <taxon>Planctomycetota</taxon>
        <taxon>Planctomycetia</taxon>
        <taxon>Pirellulales</taxon>
        <taxon>Pirellulaceae</taxon>
        <taxon>Blastopirellula</taxon>
    </lineage>
</organism>
<dbReference type="EMBL" id="PUIB01000010">
    <property type="protein sequence ID" value="PQO39997.1"/>
    <property type="molecule type" value="Genomic_DNA"/>
</dbReference>
<sequence>MASKPHRCQRGDGAVMNKGPRKESEQASASLSTIMAIHSRGLKQIGERRRAEKAAKGCGQRKKKAPGKSRYPRGA</sequence>
<accession>A0A2S8G6E6</accession>
<feature type="region of interest" description="Disordered" evidence="1">
    <location>
        <begin position="1"/>
        <end position="75"/>
    </location>
</feature>
<feature type="compositionally biased region" description="Basic and acidic residues" evidence="1">
    <location>
        <begin position="45"/>
        <end position="55"/>
    </location>
</feature>
<evidence type="ECO:0000313" key="3">
    <source>
        <dbReference type="Proteomes" id="UP000239388"/>
    </source>
</evidence>
<gene>
    <name evidence="2" type="ORF">C5Y98_06670</name>
</gene>
<dbReference type="Proteomes" id="UP000239388">
    <property type="component" value="Unassembled WGS sequence"/>
</dbReference>
<evidence type="ECO:0000256" key="1">
    <source>
        <dbReference type="SAM" id="MobiDB-lite"/>
    </source>
</evidence>
<evidence type="ECO:0000313" key="2">
    <source>
        <dbReference type="EMBL" id="PQO39997.1"/>
    </source>
</evidence>
<protein>
    <submittedName>
        <fullName evidence="2">Uncharacterized protein</fullName>
    </submittedName>
</protein>
<dbReference type="AlphaFoldDB" id="A0A2S8G6E6"/>
<comment type="caution">
    <text evidence="2">The sequence shown here is derived from an EMBL/GenBank/DDBJ whole genome shotgun (WGS) entry which is preliminary data.</text>
</comment>
<name>A0A2S8G6E6_9BACT</name>
<feature type="compositionally biased region" description="Basic residues" evidence="1">
    <location>
        <begin position="59"/>
        <end position="75"/>
    </location>
</feature>